<feature type="transmembrane region" description="Helical" evidence="7">
    <location>
        <begin position="165"/>
        <end position="191"/>
    </location>
</feature>
<feature type="transmembrane region" description="Helical" evidence="7">
    <location>
        <begin position="125"/>
        <end position="145"/>
    </location>
</feature>
<sequence length="483" mass="52321">MSLAAADDDATSVATLSGWNQVFLCATILLFLSLSLISGRIIWRTYALQRRGYQRTRSSSGQGGGLGALGTKPNYSTPKHGSFGTLGAQAMGAANNANQATASTSLLEDEAGASASTGSEMRQRFFVLLFMASTIRVCSLVVEIATLSTVAKADASSIYCRLLAFFLWLPSLLFVSMYGLVLLFWAQLCYACWGKAYPWPRRIFFLFNVLMYSVVLALFLGVPTSGAFWRSCDLVIGGVYFVGLFGILYYSVRLIYFFRNQSPDDDFFFDLPASNAHHSSPFRSAPPSPRQVVLRRITAVCILLCVLFTVKAVYLIGMGTGYMATEQALFRSPVGVHHIAFEFAIHFTTEFVPCALMVFFTRKENSKLQRSRSSTSASMSGGGHHSTTNTSKPATPNFSLRGRSNLAGSNVLNHSGSNATNGSLFHDDQTNNLSGYQYQATQRAYGSTAASNARGQRANSGFDSGANSASNNNSTNNGNSGYV</sequence>
<feature type="region of interest" description="Disordered" evidence="6">
    <location>
        <begin position="369"/>
        <end position="430"/>
    </location>
</feature>
<organism evidence="9 10">
    <name type="scientific">Lagenidium giganteum</name>
    <dbReference type="NCBI Taxonomy" id="4803"/>
    <lineage>
        <taxon>Eukaryota</taxon>
        <taxon>Sar</taxon>
        <taxon>Stramenopiles</taxon>
        <taxon>Oomycota</taxon>
        <taxon>Peronosporomycetes</taxon>
        <taxon>Pythiales</taxon>
        <taxon>Pythiaceae</taxon>
    </lineage>
</organism>
<comment type="caution">
    <text evidence="9">The sequence shown here is derived from an EMBL/GenBank/DDBJ whole genome shotgun (WGS) entry which is preliminary data.</text>
</comment>
<feature type="region of interest" description="Disordered" evidence="6">
    <location>
        <begin position="447"/>
        <end position="483"/>
    </location>
</feature>
<dbReference type="PANTHER" id="PTHR31142">
    <property type="entry name" value="TOBAMOVIRUS MULTIPLICATION PROTEIN 1-LIKE ISOFORM X1"/>
    <property type="match status" value="1"/>
</dbReference>
<comment type="subcellular location">
    <subcellularLocation>
        <location evidence="1">Endomembrane system</location>
        <topology evidence="1">Multi-pass membrane protein</topology>
    </subcellularLocation>
</comment>
<reference evidence="9" key="1">
    <citation type="submission" date="2022-11" db="EMBL/GenBank/DDBJ databases">
        <authorList>
            <person name="Morgan W.R."/>
            <person name="Tartar A."/>
        </authorList>
    </citation>
    <scope>NUCLEOTIDE SEQUENCE</scope>
    <source>
        <strain evidence="9">ARSEF 373</strain>
    </source>
</reference>
<comment type="similarity">
    <text evidence="2">Belongs to the plant tobamovirus multiplication TOM1 protein family.</text>
</comment>
<keyword evidence="5 7" id="KW-0472">Membrane</keyword>
<dbReference type="InterPro" id="IPR040226">
    <property type="entry name" value="THH1/TOM1/TOM3"/>
</dbReference>
<evidence type="ECO:0000313" key="9">
    <source>
        <dbReference type="EMBL" id="DAZ97712.1"/>
    </source>
</evidence>
<reference evidence="9" key="2">
    <citation type="journal article" date="2023" name="Microbiol Resour">
        <title>Decontamination and Annotation of the Draft Genome Sequence of the Oomycete Lagenidium giganteum ARSEF 373.</title>
        <authorList>
            <person name="Morgan W.R."/>
            <person name="Tartar A."/>
        </authorList>
    </citation>
    <scope>NUCLEOTIDE SEQUENCE</scope>
    <source>
        <strain evidence="9">ARSEF 373</strain>
    </source>
</reference>
<dbReference type="AlphaFoldDB" id="A0AAV2YSQ5"/>
<protein>
    <recommendedName>
        <fullName evidence="8">THH1/TOM1/TOM3 domain-containing protein</fullName>
    </recommendedName>
</protein>
<feature type="compositionally biased region" description="Low complexity" evidence="6">
    <location>
        <begin position="458"/>
        <end position="483"/>
    </location>
</feature>
<feature type="transmembrane region" description="Helical" evidence="7">
    <location>
        <begin position="21"/>
        <end position="43"/>
    </location>
</feature>
<feature type="transmembrane region" description="Helical" evidence="7">
    <location>
        <begin position="234"/>
        <end position="252"/>
    </location>
</feature>
<evidence type="ECO:0000256" key="4">
    <source>
        <dbReference type="ARBA" id="ARBA00022989"/>
    </source>
</evidence>
<evidence type="ECO:0000256" key="3">
    <source>
        <dbReference type="ARBA" id="ARBA00022692"/>
    </source>
</evidence>
<evidence type="ECO:0000256" key="7">
    <source>
        <dbReference type="SAM" id="Phobius"/>
    </source>
</evidence>
<keyword evidence="10" id="KW-1185">Reference proteome</keyword>
<evidence type="ECO:0000256" key="2">
    <source>
        <dbReference type="ARBA" id="ARBA00006779"/>
    </source>
</evidence>
<feature type="domain" description="THH1/TOM1/TOM3" evidence="8">
    <location>
        <begin position="123"/>
        <end position="259"/>
    </location>
</feature>
<evidence type="ECO:0000256" key="1">
    <source>
        <dbReference type="ARBA" id="ARBA00004127"/>
    </source>
</evidence>
<keyword evidence="4 7" id="KW-1133">Transmembrane helix</keyword>
<dbReference type="GO" id="GO:0012505">
    <property type="term" value="C:endomembrane system"/>
    <property type="evidence" value="ECO:0007669"/>
    <property type="project" value="UniProtKB-SubCell"/>
</dbReference>
<keyword evidence="3 7" id="KW-0812">Transmembrane</keyword>
<feature type="compositionally biased region" description="Polar residues" evidence="6">
    <location>
        <begin position="406"/>
        <end position="423"/>
    </location>
</feature>
<dbReference type="InterPro" id="IPR009457">
    <property type="entry name" value="THH1/TOM1/TOM3_dom"/>
</dbReference>
<accession>A0AAV2YSQ5</accession>
<feature type="transmembrane region" description="Helical" evidence="7">
    <location>
        <begin position="297"/>
        <end position="316"/>
    </location>
</feature>
<feature type="transmembrane region" description="Helical" evidence="7">
    <location>
        <begin position="336"/>
        <end position="360"/>
    </location>
</feature>
<evidence type="ECO:0000313" key="10">
    <source>
        <dbReference type="Proteomes" id="UP001146120"/>
    </source>
</evidence>
<dbReference type="EMBL" id="DAKRPA010000127">
    <property type="protein sequence ID" value="DAZ97712.1"/>
    <property type="molecule type" value="Genomic_DNA"/>
</dbReference>
<evidence type="ECO:0000256" key="5">
    <source>
        <dbReference type="ARBA" id="ARBA00023136"/>
    </source>
</evidence>
<gene>
    <name evidence="9" type="ORF">N0F65_009611</name>
</gene>
<dbReference type="Proteomes" id="UP001146120">
    <property type="component" value="Unassembled WGS sequence"/>
</dbReference>
<dbReference type="Pfam" id="PF06454">
    <property type="entry name" value="THH1_TOM1-3_dom"/>
    <property type="match status" value="1"/>
</dbReference>
<proteinExistence type="inferred from homology"/>
<dbReference type="PANTHER" id="PTHR31142:SF3">
    <property type="entry name" value="THH1_TOM1_TOM3 DOMAIN-CONTAINING PROTEIN"/>
    <property type="match status" value="1"/>
</dbReference>
<feature type="compositionally biased region" description="Low complexity" evidence="6">
    <location>
        <begin position="371"/>
        <end position="391"/>
    </location>
</feature>
<evidence type="ECO:0000259" key="8">
    <source>
        <dbReference type="Pfam" id="PF06454"/>
    </source>
</evidence>
<feature type="transmembrane region" description="Helical" evidence="7">
    <location>
        <begin position="203"/>
        <end position="222"/>
    </location>
</feature>
<evidence type="ECO:0000256" key="6">
    <source>
        <dbReference type="SAM" id="MobiDB-lite"/>
    </source>
</evidence>
<name>A0AAV2YSQ5_9STRA</name>